<evidence type="ECO:0000256" key="1">
    <source>
        <dbReference type="SAM" id="MobiDB-lite"/>
    </source>
</evidence>
<dbReference type="OrthoDB" id="4489415at2759"/>
<dbReference type="STRING" id="1160497.A0A1L9VH17"/>
<reference evidence="3" key="1">
    <citation type="journal article" date="2017" name="Genome Biol.">
        <title>Comparative genomics reveals high biological diversity and specific adaptations in the industrially and medically important fungal genus Aspergillus.</title>
        <authorList>
            <person name="de Vries R.P."/>
            <person name="Riley R."/>
            <person name="Wiebenga A."/>
            <person name="Aguilar-Osorio G."/>
            <person name="Amillis S."/>
            <person name="Uchima C.A."/>
            <person name="Anderluh G."/>
            <person name="Asadollahi M."/>
            <person name="Askin M."/>
            <person name="Barry K."/>
            <person name="Battaglia E."/>
            <person name="Bayram O."/>
            <person name="Benocci T."/>
            <person name="Braus-Stromeyer S.A."/>
            <person name="Caldana C."/>
            <person name="Canovas D."/>
            <person name="Cerqueira G.C."/>
            <person name="Chen F."/>
            <person name="Chen W."/>
            <person name="Choi C."/>
            <person name="Clum A."/>
            <person name="Dos Santos R.A."/>
            <person name="Damasio A.R."/>
            <person name="Diallinas G."/>
            <person name="Emri T."/>
            <person name="Fekete E."/>
            <person name="Flipphi M."/>
            <person name="Freyberg S."/>
            <person name="Gallo A."/>
            <person name="Gournas C."/>
            <person name="Habgood R."/>
            <person name="Hainaut M."/>
            <person name="Harispe M.L."/>
            <person name="Henrissat B."/>
            <person name="Hilden K.S."/>
            <person name="Hope R."/>
            <person name="Hossain A."/>
            <person name="Karabika E."/>
            <person name="Karaffa L."/>
            <person name="Karanyi Z."/>
            <person name="Krasevec N."/>
            <person name="Kuo A."/>
            <person name="Kusch H."/>
            <person name="LaButti K."/>
            <person name="Lagendijk E.L."/>
            <person name="Lapidus A."/>
            <person name="Levasseur A."/>
            <person name="Lindquist E."/>
            <person name="Lipzen A."/>
            <person name="Logrieco A.F."/>
            <person name="MacCabe A."/>
            <person name="Maekelae M.R."/>
            <person name="Malavazi I."/>
            <person name="Melin P."/>
            <person name="Meyer V."/>
            <person name="Mielnichuk N."/>
            <person name="Miskei M."/>
            <person name="Molnar A.P."/>
            <person name="Mule G."/>
            <person name="Ngan C.Y."/>
            <person name="Orejas M."/>
            <person name="Orosz E."/>
            <person name="Ouedraogo J.P."/>
            <person name="Overkamp K.M."/>
            <person name="Park H.-S."/>
            <person name="Perrone G."/>
            <person name="Piumi F."/>
            <person name="Punt P.J."/>
            <person name="Ram A.F."/>
            <person name="Ramon A."/>
            <person name="Rauscher S."/>
            <person name="Record E."/>
            <person name="Riano-Pachon D.M."/>
            <person name="Robert V."/>
            <person name="Roehrig J."/>
            <person name="Ruller R."/>
            <person name="Salamov A."/>
            <person name="Salih N.S."/>
            <person name="Samson R.A."/>
            <person name="Sandor E."/>
            <person name="Sanguinetti M."/>
            <person name="Schuetze T."/>
            <person name="Sepcic K."/>
            <person name="Shelest E."/>
            <person name="Sherlock G."/>
            <person name="Sophianopoulou V."/>
            <person name="Squina F.M."/>
            <person name="Sun H."/>
            <person name="Susca A."/>
            <person name="Todd R.B."/>
            <person name="Tsang A."/>
            <person name="Unkles S.E."/>
            <person name="van de Wiele N."/>
            <person name="van Rossen-Uffink D."/>
            <person name="Oliveira J.V."/>
            <person name="Vesth T.C."/>
            <person name="Visser J."/>
            <person name="Yu J.-H."/>
            <person name="Zhou M."/>
            <person name="Andersen M.R."/>
            <person name="Archer D.B."/>
            <person name="Baker S.E."/>
            <person name="Benoit I."/>
            <person name="Brakhage A.A."/>
            <person name="Braus G.H."/>
            <person name="Fischer R."/>
            <person name="Frisvad J.C."/>
            <person name="Goldman G.H."/>
            <person name="Houbraken J."/>
            <person name="Oakley B."/>
            <person name="Pocsi I."/>
            <person name="Scazzocchio C."/>
            <person name="Seiboth B."/>
            <person name="vanKuyk P.A."/>
            <person name="Wortman J."/>
            <person name="Dyer P.S."/>
            <person name="Grigoriev I.V."/>
        </authorList>
    </citation>
    <scope>NUCLEOTIDE SEQUENCE [LARGE SCALE GENOMIC DNA]</scope>
    <source>
        <strain evidence="3">CBS 516.65</strain>
    </source>
</reference>
<keyword evidence="3" id="KW-1185">Reference proteome</keyword>
<dbReference type="Proteomes" id="UP000184300">
    <property type="component" value="Unassembled WGS sequence"/>
</dbReference>
<feature type="compositionally biased region" description="Polar residues" evidence="1">
    <location>
        <begin position="590"/>
        <end position="609"/>
    </location>
</feature>
<evidence type="ECO:0000313" key="2">
    <source>
        <dbReference type="EMBL" id="OJJ83228.1"/>
    </source>
</evidence>
<protein>
    <submittedName>
        <fullName evidence="2">Uncharacterized protein</fullName>
    </submittedName>
</protein>
<dbReference type="RefSeq" id="XP_022399926.1">
    <property type="nucleotide sequence ID" value="XM_022546638.1"/>
</dbReference>
<feature type="region of interest" description="Disordered" evidence="1">
    <location>
        <begin position="590"/>
        <end position="611"/>
    </location>
</feature>
<dbReference type="AlphaFoldDB" id="A0A1L9VH17"/>
<accession>A0A1L9VH17</accession>
<organism evidence="2 3">
    <name type="scientific">Aspergillus glaucus CBS 516.65</name>
    <dbReference type="NCBI Taxonomy" id="1160497"/>
    <lineage>
        <taxon>Eukaryota</taxon>
        <taxon>Fungi</taxon>
        <taxon>Dikarya</taxon>
        <taxon>Ascomycota</taxon>
        <taxon>Pezizomycotina</taxon>
        <taxon>Eurotiomycetes</taxon>
        <taxon>Eurotiomycetidae</taxon>
        <taxon>Eurotiales</taxon>
        <taxon>Aspergillaceae</taxon>
        <taxon>Aspergillus</taxon>
        <taxon>Aspergillus subgen. Aspergillus</taxon>
    </lineage>
</organism>
<evidence type="ECO:0000313" key="3">
    <source>
        <dbReference type="Proteomes" id="UP000184300"/>
    </source>
</evidence>
<feature type="compositionally biased region" description="Basic residues" evidence="1">
    <location>
        <begin position="1026"/>
        <end position="1036"/>
    </location>
</feature>
<proteinExistence type="predicted"/>
<gene>
    <name evidence="2" type="ORF">ASPGLDRAFT_472822</name>
</gene>
<name>A0A1L9VH17_ASPGL</name>
<feature type="compositionally biased region" description="Basic residues" evidence="1">
    <location>
        <begin position="1043"/>
        <end position="1058"/>
    </location>
</feature>
<sequence>MNQVFQFTPRPSINHTETNDFVYINTAQPIQTDPSWGFILFNKEKGILSFNIRDGLKLRRYLDHGQLSVSSNNLLKAAMVMTLAGYQVRFESRQNQWDFFFSETGSFCFTRGSSTEDVFLASLNQFSNGSAPPERISTGDLAITIGPGGFATHRRVMHEQLIKWLGVTIEITNFFQPHQLICTPHGDLICDPEFVNKIFVNGIQVSNPKVGSFLLGYHFRDGQLASDGVLVLSDNEAKLRTLIWETAIGANAHNVRVLIAVLRLNPGALDVRGVGRFLGNESVRRVWEVLVEDLGREKIFCRETDDLNEVKCRTNREIVVLSSALWSILRAPLLIRTWTEELLYKAPPSEPALDTPFAITTKRVFDTLIQLDPITANLTITWVDHPLSSPLVYADAKTQRILLSKYWLHFIHAHNLSPCRLSDVARQRKVKYNYLQCDHIVLTMHSKIVELVSQRPCGYPPVYMVNWAIAVQQMATEKLEEIPRCVEVVGDTMDPSRVFVTWELGLSQQAVKFVQSGYHVVLHRGDCGVALVQLAHDGEVDASSPTAPCGCPHRVLGRQETQATFEGLFPMQAYIPVVSLNTKNSIYASITKPSNPNRPVSASPPQQATDPPEIEAIRREHSVKFNEDWQKTTFPVLFAQFTPRIGITGPGAELIGAFPPVPVAVLESPRLNFRFERSQYVSVRAHSGLGEGDAEQFILYICGIHVPGAVNHLQGEGRLMVTVFSFLRTTSLCLFHLGLTSLAQGQGKEDVGLRELLLHYQNFDTMGHRQDAIIFPIESIESVEAVNPTSLGPFEAVQYTVDPPDPLRTGYYCRFAVRCNGPPDSAVMMPVASHLLTHSKRWPEPQYISGAPSVIDLTPGCLGPAEGFAQVGARIDAAMGFDAVRNCTWKARYPYAKVYDGPIETVLNDLKRKRLNQPPSDPRSQSPRIILLSLPEKEKELQQWDRSLEDAEIFRTMPLIISAFTQRPDFLVLSLPAWVLVERAWLELFKGIWTLLTSRYAVHMRRVSFTDNGLAREGCMLVIKPKSNRPNRHQRPRLFQSPQHHRTSNHRHWHRPNL</sequence>
<dbReference type="VEuPathDB" id="FungiDB:ASPGLDRAFT_472822"/>
<dbReference type="EMBL" id="KV878900">
    <property type="protein sequence ID" value="OJJ83228.1"/>
    <property type="molecule type" value="Genomic_DNA"/>
</dbReference>
<feature type="region of interest" description="Disordered" evidence="1">
    <location>
        <begin position="1025"/>
        <end position="1058"/>
    </location>
</feature>
<dbReference type="GeneID" id="34462899"/>